<protein>
    <recommendedName>
        <fullName evidence="6">RING-type domain-containing protein</fullName>
    </recommendedName>
</protein>
<evidence type="ECO:0000259" key="6">
    <source>
        <dbReference type="PROSITE" id="PS50089"/>
    </source>
</evidence>
<keyword evidence="8" id="KW-1185">Reference proteome</keyword>
<dbReference type="EMBL" id="CAJNIZ010005814">
    <property type="protein sequence ID" value="CAE7244832.1"/>
    <property type="molecule type" value="Genomic_DNA"/>
</dbReference>
<organism evidence="7 8">
    <name type="scientific">Symbiodinium pilosum</name>
    <name type="common">Dinoflagellate</name>
    <dbReference type="NCBI Taxonomy" id="2952"/>
    <lineage>
        <taxon>Eukaryota</taxon>
        <taxon>Sar</taxon>
        <taxon>Alveolata</taxon>
        <taxon>Dinophyceae</taxon>
        <taxon>Suessiales</taxon>
        <taxon>Symbiodiniaceae</taxon>
        <taxon>Symbiodinium</taxon>
    </lineage>
</organism>
<dbReference type="GO" id="GO:0006511">
    <property type="term" value="P:ubiquitin-dependent protein catabolic process"/>
    <property type="evidence" value="ECO:0007669"/>
    <property type="project" value="TreeGrafter"/>
</dbReference>
<evidence type="ECO:0000256" key="4">
    <source>
        <dbReference type="PROSITE-ProRule" id="PRU00175"/>
    </source>
</evidence>
<proteinExistence type="predicted"/>
<dbReference type="SMART" id="SM00184">
    <property type="entry name" value="RING"/>
    <property type="match status" value="1"/>
</dbReference>
<accession>A0A812LQ53</accession>
<comment type="caution">
    <text evidence="7">The sequence shown here is derived from an EMBL/GenBank/DDBJ whole genome shotgun (WGS) entry which is preliminary data.</text>
</comment>
<evidence type="ECO:0000256" key="2">
    <source>
        <dbReference type="ARBA" id="ARBA00022771"/>
    </source>
</evidence>
<dbReference type="PANTHER" id="PTHR45931:SF3">
    <property type="entry name" value="RING ZINC FINGER-CONTAINING PROTEIN"/>
    <property type="match status" value="1"/>
</dbReference>
<sequence length="321" mass="35611">MVKVIQGTWINMDCPAERYSVVGQHVTRSDVQGCRHFTLCWDPRRKQLQWGTQGRLYLACLGDGMVAWVPSRYSSRAWRWQRVAAPLPHPQRPPHSLPLWTPLPCQQGFAAHPTVRADQAMANYGPWRRPYGAALRSWAPGYAGGRPDFPQRRNHCHYGYGARGFHGNRNIQGLNLERDSRLACGLSSSEVFDLLFRDITPDDYETLLRLDESVSRPTASASCINNLKKVPGKDLVGETCSVCLVAFDDSDVAAALPCGHHFHFDCVSKWLAECRSACPLCGEDIAACASAASVSVGTEAKSGREELLPERERSSASTDRV</sequence>
<evidence type="ECO:0000256" key="1">
    <source>
        <dbReference type="ARBA" id="ARBA00022723"/>
    </source>
</evidence>
<keyword evidence="1" id="KW-0479">Metal-binding</keyword>
<dbReference type="Pfam" id="PF13639">
    <property type="entry name" value="zf-RING_2"/>
    <property type="match status" value="1"/>
</dbReference>
<evidence type="ECO:0000256" key="3">
    <source>
        <dbReference type="ARBA" id="ARBA00022833"/>
    </source>
</evidence>
<keyword evidence="3" id="KW-0862">Zinc</keyword>
<dbReference type="OrthoDB" id="1302410at2759"/>
<feature type="region of interest" description="Disordered" evidence="5">
    <location>
        <begin position="299"/>
        <end position="321"/>
    </location>
</feature>
<dbReference type="GO" id="GO:0005634">
    <property type="term" value="C:nucleus"/>
    <property type="evidence" value="ECO:0007669"/>
    <property type="project" value="TreeGrafter"/>
</dbReference>
<dbReference type="Gene3D" id="3.30.40.10">
    <property type="entry name" value="Zinc/RING finger domain, C3HC4 (zinc finger)"/>
    <property type="match status" value="1"/>
</dbReference>
<dbReference type="PROSITE" id="PS50089">
    <property type="entry name" value="ZF_RING_2"/>
    <property type="match status" value="1"/>
</dbReference>
<dbReference type="AlphaFoldDB" id="A0A812LQ53"/>
<feature type="domain" description="RING-type" evidence="6">
    <location>
        <begin position="240"/>
        <end position="281"/>
    </location>
</feature>
<dbReference type="GO" id="GO:0061630">
    <property type="term" value="F:ubiquitin protein ligase activity"/>
    <property type="evidence" value="ECO:0007669"/>
    <property type="project" value="TreeGrafter"/>
</dbReference>
<dbReference type="InterPro" id="IPR013083">
    <property type="entry name" value="Znf_RING/FYVE/PHD"/>
</dbReference>
<evidence type="ECO:0000313" key="8">
    <source>
        <dbReference type="Proteomes" id="UP000649617"/>
    </source>
</evidence>
<reference evidence="7" key="1">
    <citation type="submission" date="2021-02" db="EMBL/GenBank/DDBJ databases">
        <authorList>
            <person name="Dougan E. K."/>
            <person name="Rhodes N."/>
            <person name="Thang M."/>
            <person name="Chan C."/>
        </authorList>
    </citation>
    <scope>NUCLEOTIDE SEQUENCE</scope>
</reference>
<dbReference type="SUPFAM" id="SSF57850">
    <property type="entry name" value="RING/U-box"/>
    <property type="match status" value="1"/>
</dbReference>
<keyword evidence="2 4" id="KW-0863">Zinc-finger</keyword>
<evidence type="ECO:0000313" key="7">
    <source>
        <dbReference type="EMBL" id="CAE7244832.1"/>
    </source>
</evidence>
<feature type="compositionally biased region" description="Basic and acidic residues" evidence="5">
    <location>
        <begin position="301"/>
        <end position="321"/>
    </location>
</feature>
<dbReference type="InterPro" id="IPR051834">
    <property type="entry name" value="RING_finger_E3_ligase"/>
</dbReference>
<dbReference type="PANTHER" id="PTHR45931">
    <property type="entry name" value="SI:CH211-59O9.10"/>
    <property type="match status" value="1"/>
</dbReference>
<name>A0A812LQ53_SYMPI</name>
<evidence type="ECO:0000256" key="5">
    <source>
        <dbReference type="SAM" id="MobiDB-lite"/>
    </source>
</evidence>
<dbReference type="Proteomes" id="UP000649617">
    <property type="component" value="Unassembled WGS sequence"/>
</dbReference>
<dbReference type="GO" id="GO:0008270">
    <property type="term" value="F:zinc ion binding"/>
    <property type="evidence" value="ECO:0007669"/>
    <property type="project" value="UniProtKB-KW"/>
</dbReference>
<dbReference type="InterPro" id="IPR001841">
    <property type="entry name" value="Znf_RING"/>
</dbReference>
<gene>
    <name evidence="7" type="ORF">SPIL2461_LOCUS4433</name>
</gene>